<dbReference type="AlphaFoldDB" id="H8GJE5"/>
<gene>
    <name evidence="2" type="ORF">Metal_1338</name>
</gene>
<evidence type="ECO:0000259" key="1">
    <source>
        <dbReference type="Pfam" id="PF12680"/>
    </source>
</evidence>
<proteinExistence type="predicted"/>
<dbReference type="InterPro" id="IPR032710">
    <property type="entry name" value="NTF2-like_dom_sf"/>
</dbReference>
<dbReference type="RefSeq" id="WP_005370781.1">
    <property type="nucleotide sequence ID" value="NZ_CM001475.1"/>
</dbReference>
<dbReference type="HOGENOM" id="CLU_133108_0_0_6"/>
<dbReference type="EMBL" id="CM001475">
    <property type="protein sequence ID" value="EIC29135.1"/>
    <property type="molecule type" value="Genomic_DNA"/>
</dbReference>
<feature type="domain" description="SnoaL-like" evidence="1">
    <location>
        <begin position="11"/>
        <end position="110"/>
    </location>
</feature>
<sequence>MNRELAERFAKNWLDAWNAHDLPRILAHYTDDFEMSSPVIIQVTGNPEGRLQGKQAVGAYWTKALALFPNLRFEPICTLIGVNSIVIHYMGATGKRVAEVFHFNEAGLVCRAQAHYEP</sequence>
<organism evidence="2 3">
    <name type="scientific">Methylomicrobium album BG8</name>
    <dbReference type="NCBI Taxonomy" id="686340"/>
    <lineage>
        <taxon>Bacteria</taxon>
        <taxon>Pseudomonadati</taxon>
        <taxon>Pseudomonadota</taxon>
        <taxon>Gammaproteobacteria</taxon>
        <taxon>Methylococcales</taxon>
        <taxon>Methylococcaceae</taxon>
        <taxon>Methylomicrobium</taxon>
    </lineage>
</organism>
<evidence type="ECO:0000313" key="3">
    <source>
        <dbReference type="Proteomes" id="UP000005090"/>
    </source>
</evidence>
<dbReference type="eggNOG" id="COG4319">
    <property type="taxonomic scope" value="Bacteria"/>
</dbReference>
<dbReference type="Proteomes" id="UP000005090">
    <property type="component" value="Chromosome"/>
</dbReference>
<dbReference type="InterPro" id="IPR037401">
    <property type="entry name" value="SnoaL-like"/>
</dbReference>
<dbReference type="Gene3D" id="3.10.450.50">
    <property type="match status" value="1"/>
</dbReference>
<keyword evidence="3" id="KW-1185">Reference proteome</keyword>
<dbReference type="SUPFAM" id="SSF54427">
    <property type="entry name" value="NTF2-like"/>
    <property type="match status" value="1"/>
</dbReference>
<name>H8GJE5_METAL</name>
<protein>
    <submittedName>
        <fullName evidence="2">SnoaL-like polyketide cyclase</fullName>
    </submittedName>
</protein>
<dbReference type="Pfam" id="PF12680">
    <property type="entry name" value="SnoaL_2"/>
    <property type="match status" value="1"/>
</dbReference>
<evidence type="ECO:0000313" key="2">
    <source>
        <dbReference type="EMBL" id="EIC29135.1"/>
    </source>
</evidence>
<accession>H8GJE5</accession>
<dbReference type="STRING" id="686340.Metal_1338"/>
<reference evidence="2 3" key="1">
    <citation type="journal article" date="2013" name="Genome Announc.">
        <title>Genome Sequence of the Obligate Gammaproteobacterial Methanotroph Methylomicrobium album Strain BG8.</title>
        <authorList>
            <person name="Kits K.D."/>
            <person name="Kalyuzhnaya M.G."/>
            <person name="Klotz M.G."/>
            <person name="Jetten M.S."/>
            <person name="Op den Camp H.J."/>
            <person name="Vuilleumier S."/>
            <person name="Bringel F."/>
            <person name="Dispirito A.A."/>
            <person name="Murrell J.C."/>
            <person name="Bruce D."/>
            <person name="Cheng J.F."/>
            <person name="Copeland A."/>
            <person name="Goodwin L."/>
            <person name="Hauser L."/>
            <person name="Lajus A."/>
            <person name="Land M.L."/>
            <person name="Lapidus A."/>
            <person name="Lucas S."/>
            <person name="Medigue C."/>
            <person name="Pitluck S."/>
            <person name="Woyke T."/>
            <person name="Zeytun A."/>
            <person name="Stein L.Y."/>
        </authorList>
    </citation>
    <scope>NUCLEOTIDE SEQUENCE [LARGE SCALE GENOMIC DNA]</scope>
    <source>
        <strain evidence="2 3">BG8</strain>
    </source>
</reference>